<evidence type="ECO:0000313" key="1">
    <source>
        <dbReference type="EMBL" id="CAJ2669988.1"/>
    </source>
</evidence>
<keyword evidence="2" id="KW-1185">Reference proteome</keyword>
<proteinExistence type="predicted"/>
<sequence length="105" mass="11811">MKKSPMLFLFSTFQFIKLLTICFGAFIIASSTHVVDSSMTISSSSTMSIRIREASSLLKWKSNLEIESQTLLSSWTGNNSCNWLGITCDEDYKFVSNINLTNMGY</sequence>
<name>A0ACB0LKR5_TRIPR</name>
<accession>A0ACB0LKR5</accession>
<reference evidence="1" key="1">
    <citation type="submission" date="2023-10" db="EMBL/GenBank/DDBJ databases">
        <authorList>
            <person name="Rodriguez Cubillos JULIANA M."/>
            <person name="De Vega J."/>
        </authorList>
    </citation>
    <scope>NUCLEOTIDE SEQUENCE</scope>
</reference>
<evidence type="ECO:0000313" key="2">
    <source>
        <dbReference type="Proteomes" id="UP001177021"/>
    </source>
</evidence>
<comment type="caution">
    <text evidence="1">The sequence shown here is derived from an EMBL/GenBank/DDBJ whole genome shotgun (WGS) entry which is preliminary data.</text>
</comment>
<dbReference type="Proteomes" id="UP001177021">
    <property type="component" value="Unassembled WGS sequence"/>
</dbReference>
<dbReference type="EMBL" id="CASHSV030000615">
    <property type="protein sequence ID" value="CAJ2669988.1"/>
    <property type="molecule type" value="Genomic_DNA"/>
</dbReference>
<organism evidence="1 2">
    <name type="scientific">Trifolium pratense</name>
    <name type="common">Red clover</name>
    <dbReference type="NCBI Taxonomy" id="57577"/>
    <lineage>
        <taxon>Eukaryota</taxon>
        <taxon>Viridiplantae</taxon>
        <taxon>Streptophyta</taxon>
        <taxon>Embryophyta</taxon>
        <taxon>Tracheophyta</taxon>
        <taxon>Spermatophyta</taxon>
        <taxon>Magnoliopsida</taxon>
        <taxon>eudicotyledons</taxon>
        <taxon>Gunneridae</taxon>
        <taxon>Pentapetalae</taxon>
        <taxon>rosids</taxon>
        <taxon>fabids</taxon>
        <taxon>Fabales</taxon>
        <taxon>Fabaceae</taxon>
        <taxon>Papilionoideae</taxon>
        <taxon>50 kb inversion clade</taxon>
        <taxon>NPAAA clade</taxon>
        <taxon>Hologalegina</taxon>
        <taxon>IRL clade</taxon>
        <taxon>Trifolieae</taxon>
        <taxon>Trifolium</taxon>
    </lineage>
</organism>
<gene>
    <name evidence="1" type="ORF">MILVUS5_LOCUS34096</name>
</gene>
<protein>
    <submittedName>
        <fullName evidence="1">Uncharacterized protein</fullName>
    </submittedName>
</protein>